<sequence length="236" mass="25226">MTRAPDSLAVHYLSGAAMRSRGVAAAALTATLDVPPAPARAAADWEREIATRLCLEPGDVEQMPLARTRARWPGFGRCLDAMRGWTGALGLAAALDEADMALMACRGARFHHDAGQYGDAVFCNLFLSEDKGLDVVFPGSGQRIALARGTAMIFDTAQPHAVVPRGRDRFRESDFAGGADLSQLFLTWELPVEAPGVAQALGIVFDVDAPQDEEQVRRGGARVEVDPASGRWRAPA</sequence>
<evidence type="ECO:0000313" key="3">
    <source>
        <dbReference type="Proteomes" id="UP000235994"/>
    </source>
</evidence>
<evidence type="ECO:0008006" key="4">
    <source>
        <dbReference type="Google" id="ProtNLM"/>
    </source>
</evidence>
<name>A0A2N8KH10_9BURK</name>
<dbReference type="RefSeq" id="WP_102773853.1">
    <property type="nucleotide sequence ID" value="NZ_POQS01000004.1"/>
</dbReference>
<dbReference type="Proteomes" id="UP000235994">
    <property type="component" value="Unassembled WGS sequence"/>
</dbReference>
<feature type="compositionally biased region" description="Basic and acidic residues" evidence="1">
    <location>
        <begin position="215"/>
        <end position="225"/>
    </location>
</feature>
<keyword evidence="3" id="KW-1185">Reference proteome</keyword>
<protein>
    <recommendedName>
        <fullName evidence="4">Fe2OG dioxygenase domain-containing protein</fullName>
    </recommendedName>
</protein>
<evidence type="ECO:0000313" key="2">
    <source>
        <dbReference type="EMBL" id="PND32736.1"/>
    </source>
</evidence>
<dbReference type="AlphaFoldDB" id="A0A2N8KH10"/>
<dbReference type="EMBL" id="POQS01000004">
    <property type="protein sequence ID" value="PND32736.1"/>
    <property type="molecule type" value="Genomic_DNA"/>
</dbReference>
<evidence type="ECO:0000256" key="1">
    <source>
        <dbReference type="SAM" id="MobiDB-lite"/>
    </source>
</evidence>
<gene>
    <name evidence="2" type="ORF">C1I89_17035</name>
</gene>
<comment type="caution">
    <text evidence="2">The sequence shown here is derived from an EMBL/GenBank/DDBJ whole genome shotgun (WGS) entry which is preliminary data.</text>
</comment>
<accession>A0A2N8KH10</accession>
<reference evidence="2 3" key="1">
    <citation type="submission" date="2018-01" db="EMBL/GenBank/DDBJ databases">
        <title>The draft genome of an aniline degradation strain ANB-1.</title>
        <authorList>
            <person name="Zhang L."/>
            <person name="Jiang J."/>
        </authorList>
    </citation>
    <scope>NUCLEOTIDE SEQUENCE [LARGE SCALE GENOMIC DNA]</scope>
    <source>
        <strain evidence="2 3">ANB-1</strain>
    </source>
</reference>
<feature type="region of interest" description="Disordered" evidence="1">
    <location>
        <begin position="215"/>
        <end position="236"/>
    </location>
</feature>
<organism evidence="2 3">
    <name type="scientific">Achromobacter pulmonis</name>
    <dbReference type="NCBI Taxonomy" id="1389932"/>
    <lineage>
        <taxon>Bacteria</taxon>
        <taxon>Pseudomonadati</taxon>
        <taxon>Pseudomonadota</taxon>
        <taxon>Betaproteobacteria</taxon>
        <taxon>Burkholderiales</taxon>
        <taxon>Alcaligenaceae</taxon>
        <taxon>Achromobacter</taxon>
    </lineage>
</organism>
<proteinExistence type="predicted"/>